<sequence length="462" mass="51063">MARYKQLAEKFIRDIGEGKLPEGHKLPSLRSMAKQHVVSMSTAVNCYQELEAAGWIISRPKAGFFVADTPATTELPEWRQFESSVTEPILNVYGPLTHAGPLGVSSTTMDKKAKMAMEQCFKRATKRLNDCLAQYPDPQGELQLRNALSQHFHLQGFPFSSSQVVVTGGCMPAVKAAIETCTKTGDAVAISSPCFNGLLALLKHMGRKIVEIPSTEQGIDLDQFEHHLKQGNVKAGLFCTTHMNPQGITMSVEQKKRLAGLAATYKTPVIEDDVYIELSHSNASPLPAKFYDEEGYILWCGSVSKTLSPSYRLGWCLPGRYLTAYTALFASGSFGVSTHMQLAIADFIQSGVYQSYLKRKRIELLKNKRDYMSLLRAHLPEVTRISNPKGGLVMWIQIPGVDIDALSKEVITAGIDIRLGTLFSGLGLYSDCFRINIGHAVDSEVESEIEKIKRVLLADIKR</sequence>
<dbReference type="Pfam" id="PF00155">
    <property type="entry name" value="Aminotran_1_2"/>
    <property type="match status" value="1"/>
</dbReference>
<dbReference type="OrthoDB" id="9804020at2"/>
<name>A0A4Q0YYX4_9GAMM</name>
<dbReference type="InterPro" id="IPR000524">
    <property type="entry name" value="Tscrpt_reg_HTH_GntR"/>
</dbReference>
<dbReference type="InterPro" id="IPR036390">
    <property type="entry name" value="WH_DNA-bd_sf"/>
</dbReference>
<organism evidence="7 8">
    <name type="scientific">Veronia nyctiphanis</name>
    <dbReference type="NCBI Taxonomy" id="1278244"/>
    <lineage>
        <taxon>Bacteria</taxon>
        <taxon>Pseudomonadati</taxon>
        <taxon>Pseudomonadota</taxon>
        <taxon>Gammaproteobacteria</taxon>
        <taxon>Vibrionales</taxon>
        <taxon>Vibrionaceae</taxon>
        <taxon>Veronia</taxon>
    </lineage>
</organism>
<proteinExistence type="inferred from homology"/>
<evidence type="ECO:0000259" key="6">
    <source>
        <dbReference type="PROSITE" id="PS50949"/>
    </source>
</evidence>
<comment type="caution">
    <text evidence="7">The sequence shown here is derived from an EMBL/GenBank/DDBJ whole genome shotgun (WGS) entry which is preliminary data.</text>
</comment>
<dbReference type="CDD" id="cd00609">
    <property type="entry name" value="AAT_like"/>
    <property type="match status" value="1"/>
</dbReference>
<evidence type="ECO:0000256" key="2">
    <source>
        <dbReference type="ARBA" id="ARBA00022898"/>
    </source>
</evidence>
<evidence type="ECO:0000256" key="4">
    <source>
        <dbReference type="ARBA" id="ARBA00023125"/>
    </source>
</evidence>
<dbReference type="InterPro" id="IPR015421">
    <property type="entry name" value="PyrdxlP-dep_Trfase_major"/>
</dbReference>
<dbReference type="CDD" id="cd07377">
    <property type="entry name" value="WHTH_GntR"/>
    <property type="match status" value="1"/>
</dbReference>
<dbReference type="AlphaFoldDB" id="A0A4Q0YYX4"/>
<dbReference type="PANTHER" id="PTHR46577">
    <property type="entry name" value="HTH-TYPE TRANSCRIPTIONAL REGULATORY PROTEIN GABR"/>
    <property type="match status" value="1"/>
</dbReference>
<keyword evidence="5" id="KW-0804">Transcription</keyword>
<dbReference type="InterPro" id="IPR051446">
    <property type="entry name" value="HTH_trans_reg/aminotransferase"/>
</dbReference>
<gene>
    <name evidence="7" type="ORF">CS022_02140</name>
</gene>
<dbReference type="GO" id="GO:0030170">
    <property type="term" value="F:pyridoxal phosphate binding"/>
    <property type="evidence" value="ECO:0007669"/>
    <property type="project" value="InterPro"/>
</dbReference>
<dbReference type="GO" id="GO:0003677">
    <property type="term" value="F:DNA binding"/>
    <property type="evidence" value="ECO:0007669"/>
    <property type="project" value="UniProtKB-KW"/>
</dbReference>
<dbReference type="GO" id="GO:0003700">
    <property type="term" value="F:DNA-binding transcription factor activity"/>
    <property type="evidence" value="ECO:0007669"/>
    <property type="project" value="InterPro"/>
</dbReference>
<reference evidence="7 8" key="1">
    <citation type="submission" date="2017-10" db="EMBL/GenBank/DDBJ databases">
        <title>Nyctiphanis sp. nov., isolated from the stomach of the euphausiid Nyctiphanes simplex (Hansen, 1911) in the Gulf of California.</title>
        <authorList>
            <person name="Gomez-Gil B."/>
            <person name="Aguilar-Mendez M."/>
            <person name="Lopez-Cortes A."/>
            <person name="Gomez-Gutierrez J."/>
            <person name="Roque A."/>
            <person name="Lang E."/>
            <person name="Gonzalez-Castillo A."/>
        </authorList>
    </citation>
    <scope>NUCLEOTIDE SEQUENCE [LARGE SCALE GENOMIC DNA]</scope>
    <source>
        <strain evidence="7 8">CAIM 600</strain>
    </source>
</reference>
<keyword evidence="3" id="KW-0805">Transcription regulation</keyword>
<evidence type="ECO:0000313" key="8">
    <source>
        <dbReference type="Proteomes" id="UP000290287"/>
    </source>
</evidence>
<comment type="similarity">
    <text evidence="1">In the C-terminal section; belongs to the class-I pyridoxal-phosphate-dependent aminotransferase family.</text>
</comment>
<evidence type="ECO:0000256" key="3">
    <source>
        <dbReference type="ARBA" id="ARBA00023015"/>
    </source>
</evidence>
<dbReference type="InterPro" id="IPR015424">
    <property type="entry name" value="PyrdxlP-dep_Trfase"/>
</dbReference>
<dbReference type="Proteomes" id="UP000290287">
    <property type="component" value="Unassembled WGS sequence"/>
</dbReference>
<accession>A0A4Q0YYX4</accession>
<dbReference type="Gene3D" id="3.90.1150.10">
    <property type="entry name" value="Aspartate Aminotransferase, domain 1"/>
    <property type="match status" value="1"/>
</dbReference>
<dbReference type="EMBL" id="PEIB01000002">
    <property type="protein sequence ID" value="RXJ74429.1"/>
    <property type="molecule type" value="Genomic_DNA"/>
</dbReference>
<dbReference type="PANTHER" id="PTHR46577:SF2">
    <property type="entry name" value="TRANSCRIPTIONAL REGULATORY PROTEIN"/>
    <property type="match status" value="1"/>
</dbReference>
<dbReference type="InterPro" id="IPR015422">
    <property type="entry name" value="PyrdxlP-dep_Trfase_small"/>
</dbReference>
<keyword evidence="2" id="KW-0663">Pyridoxal phosphate</keyword>
<dbReference type="SUPFAM" id="SSF53383">
    <property type="entry name" value="PLP-dependent transferases"/>
    <property type="match status" value="1"/>
</dbReference>
<dbReference type="Gene3D" id="3.40.640.10">
    <property type="entry name" value="Type I PLP-dependent aspartate aminotransferase-like (Major domain)"/>
    <property type="match status" value="1"/>
</dbReference>
<dbReference type="Gene3D" id="1.10.10.10">
    <property type="entry name" value="Winged helix-like DNA-binding domain superfamily/Winged helix DNA-binding domain"/>
    <property type="match status" value="1"/>
</dbReference>
<evidence type="ECO:0000256" key="5">
    <source>
        <dbReference type="ARBA" id="ARBA00023163"/>
    </source>
</evidence>
<dbReference type="InterPro" id="IPR036388">
    <property type="entry name" value="WH-like_DNA-bd_sf"/>
</dbReference>
<dbReference type="RefSeq" id="WP_129120896.1">
    <property type="nucleotide sequence ID" value="NZ_PEIB01000002.1"/>
</dbReference>
<feature type="domain" description="HTH gntR-type" evidence="6">
    <location>
        <begin position="1"/>
        <end position="69"/>
    </location>
</feature>
<dbReference type="Pfam" id="PF00392">
    <property type="entry name" value="GntR"/>
    <property type="match status" value="1"/>
</dbReference>
<dbReference type="SUPFAM" id="SSF46785">
    <property type="entry name" value="Winged helix' DNA-binding domain"/>
    <property type="match status" value="1"/>
</dbReference>
<keyword evidence="8" id="KW-1185">Reference proteome</keyword>
<keyword evidence="4" id="KW-0238">DNA-binding</keyword>
<dbReference type="InterPro" id="IPR004839">
    <property type="entry name" value="Aminotransferase_I/II_large"/>
</dbReference>
<dbReference type="PROSITE" id="PS50949">
    <property type="entry name" value="HTH_GNTR"/>
    <property type="match status" value="1"/>
</dbReference>
<dbReference type="SMART" id="SM00345">
    <property type="entry name" value="HTH_GNTR"/>
    <property type="match status" value="1"/>
</dbReference>
<protein>
    <submittedName>
        <fullName evidence="7">Transcriptional regulator</fullName>
    </submittedName>
</protein>
<evidence type="ECO:0000256" key="1">
    <source>
        <dbReference type="ARBA" id="ARBA00005384"/>
    </source>
</evidence>
<evidence type="ECO:0000313" key="7">
    <source>
        <dbReference type="EMBL" id="RXJ74429.1"/>
    </source>
</evidence>